<dbReference type="InterPro" id="IPR027417">
    <property type="entry name" value="P-loop_NTPase"/>
</dbReference>
<dbReference type="GO" id="GO:0003924">
    <property type="term" value="F:GTPase activity"/>
    <property type="evidence" value="ECO:0007669"/>
    <property type="project" value="InterPro"/>
</dbReference>
<evidence type="ECO:0000256" key="1">
    <source>
        <dbReference type="ARBA" id="ARBA00022490"/>
    </source>
</evidence>
<dbReference type="InterPro" id="IPR006073">
    <property type="entry name" value="GTP-bd"/>
</dbReference>
<evidence type="ECO:0000259" key="7">
    <source>
        <dbReference type="Pfam" id="PF01926"/>
    </source>
</evidence>
<sequence length="519" mass="57796">MAKKAGKHIGKSLVRARERIRKANRAMAAVPAFECKAEVAKKNLQSITTDSDLNEFLANIELNDRTFESQRMNGTIVNYVQNQVVVAKHDSTSAQSKLTPDLLKVGIPRRPVWNTDMSPDELLKCEKKVFSDWRTHLAQLEAEDITLTPYEKNGELWRELWRVLEKSDVVVEIVDARNPLLFRYYLNERQRESWAAYFKSVNISFIFWSAVGASDDKTSPDSAKAASDNDGGEGSETYKESQLVMSRDELLKLFRSAGVPSDKNGKTVVGMVGYPNVGKSSTINRLMMKKLVLVSATPGKTKHLQTLLVDDDIVLCDAPGLIFPAAGVTKEHLVVSGILPIDTLTETVSSVKLICEQIPKAVFESCYGLTLPTAADSDNDEDTTSACEYVSAQGVPDVSRAGRVLLKDYVNGKLLFCHAPPTVDQLHYSGYVSEAADSQTNEHRNSTDERLKILERRHLIECGSKSSNFDKVFFQTTRPDVHVKSSKLGKAGADSGGSRKYFKNTKKEKLRRIYKYLDA</sequence>
<proteinExistence type="predicted"/>
<feature type="region of interest" description="Disordered" evidence="6">
    <location>
        <begin position="214"/>
        <end position="239"/>
    </location>
</feature>
<dbReference type="OrthoDB" id="2365484at2759"/>
<reference evidence="10" key="1">
    <citation type="submission" date="2016-06" db="UniProtKB">
        <authorList>
            <consortium name="WormBaseParasite"/>
        </authorList>
    </citation>
    <scope>IDENTIFICATION</scope>
</reference>
<dbReference type="GO" id="GO:0000054">
    <property type="term" value="P:ribosomal subunit export from nucleus"/>
    <property type="evidence" value="ECO:0007669"/>
    <property type="project" value="TreeGrafter"/>
</dbReference>
<dbReference type="Gene3D" id="3.40.50.300">
    <property type="entry name" value="P-loop containing nucleotide triphosphate hydrolases"/>
    <property type="match status" value="1"/>
</dbReference>
<organism evidence="10">
    <name type="scientific">Soboliphyme baturini</name>
    <dbReference type="NCBI Taxonomy" id="241478"/>
    <lineage>
        <taxon>Eukaryota</taxon>
        <taxon>Metazoa</taxon>
        <taxon>Ecdysozoa</taxon>
        <taxon>Nematoda</taxon>
        <taxon>Enoplea</taxon>
        <taxon>Dorylaimia</taxon>
        <taxon>Dioctophymatida</taxon>
        <taxon>Dioctophymatoidea</taxon>
        <taxon>Soboliphymatidae</taxon>
        <taxon>Soboliphyme</taxon>
    </lineage>
</organism>
<keyword evidence="4" id="KW-0342">GTP-binding</keyword>
<accession>A0A183IBV8</accession>
<gene>
    <name evidence="8" type="ORF">SBAD_LOCUS1102</name>
</gene>
<protein>
    <recommendedName>
        <fullName evidence="5">Large subunit GTPase 1 homolog</fullName>
    </recommendedName>
</protein>
<keyword evidence="2" id="KW-0547">Nucleotide-binding</keyword>
<dbReference type="InterPro" id="IPR043358">
    <property type="entry name" value="GNL1-like"/>
</dbReference>
<dbReference type="EMBL" id="UZAM01006710">
    <property type="protein sequence ID" value="VDO93208.1"/>
    <property type="molecule type" value="Genomic_DNA"/>
</dbReference>
<dbReference type="GO" id="GO:0005829">
    <property type="term" value="C:cytosol"/>
    <property type="evidence" value="ECO:0007669"/>
    <property type="project" value="TreeGrafter"/>
</dbReference>
<evidence type="ECO:0000256" key="3">
    <source>
        <dbReference type="ARBA" id="ARBA00022801"/>
    </source>
</evidence>
<dbReference type="SUPFAM" id="SSF52540">
    <property type="entry name" value="P-loop containing nucleoside triphosphate hydrolases"/>
    <property type="match status" value="1"/>
</dbReference>
<keyword evidence="9" id="KW-1185">Reference proteome</keyword>
<evidence type="ECO:0000313" key="8">
    <source>
        <dbReference type="EMBL" id="VDO93208.1"/>
    </source>
</evidence>
<keyword evidence="3" id="KW-0378">Hydrolase</keyword>
<dbReference type="Proteomes" id="UP000270296">
    <property type="component" value="Unassembled WGS sequence"/>
</dbReference>
<dbReference type="PANTHER" id="PTHR45709:SF2">
    <property type="entry name" value="LARGE SUBUNIT GTPASE 1 HOMOLOG"/>
    <property type="match status" value="1"/>
</dbReference>
<evidence type="ECO:0000256" key="4">
    <source>
        <dbReference type="ARBA" id="ARBA00023134"/>
    </source>
</evidence>
<dbReference type="PRINTS" id="PR00326">
    <property type="entry name" value="GTP1OBG"/>
</dbReference>
<evidence type="ECO:0000313" key="9">
    <source>
        <dbReference type="Proteomes" id="UP000270296"/>
    </source>
</evidence>
<evidence type="ECO:0000256" key="2">
    <source>
        <dbReference type="ARBA" id="ARBA00022741"/>
    </source>
</evidence>
<dbReference type="Pfam" id="PF01926">
    <property type="entry name" value="MMR_HSR1"/>
    <property type="match status" value="1"/>
</dbReference>
<name>A0A183IBV8_9BILA</name>
<evidence type="ECO:0000256" key="5">
    <source>
        <dbReference type="ARBA" id="ARBA00040145"/>
    </source>
</evidence>
<evidence type="ECO:0000256" key="6">
    <source>
        <dbReference type="SAM" id="MobiDB-lite"/>
    </source>
</evidence>
<evidence type="ECO:0000313" key="10">
    <source>
        <dbReference type="WBParaSite" id="SBAD_0000113901-mRNA-1"/>
    </source>
</evidence>
<feature type="domain" description="G" evidence="7">
    <location>
        <begin position="269"/>
        <end position="324"/>
    </location>
</feature>
<keyword evidence="1" id="KW-0963">Cytoplasm</keyword>
<dbReference type="AlphaFoldDB" id="A0A183IBV8"/>
<reference evidence="8 9" key="2">
    <citation type="submission" date="2018-11" db="EMBL/GenBank/DDBJ databases">
        <authorList>
            <consortium name="Pathogen Informatics"/>
        </authorList>
    </citation>
    <scope>NUCLEOTIDE SEQUENCE [LARGE SCALE GENOMIC DNA]</scope>
</reference>
<dbReference type="GO" id="GO:0005525">
    <property type="term" value="F:GTP binding"/>
    <property type="evidence" value="ECO:0007669"/>
    <property type="project" value="UniProtKB-KW"/>
</dbReference>
<dbReference type="PANTHER" id="PTHR45709">
    <property type="entry name" value="LARGE SUBUNIT GTPASE 1 HOMOLOG-RELATED"/>
    <property type="match status" value="1"/>
</dbReference>
<dbReference type="WBParaSite" id="SBAD_0000113901-mRNA-1">
    <property type="protein sequence ID" value="SBAD_0000113901-mRNA-1"/>
    <property type="gene ID" value="SBAD_0000113901"/>
</dbReference>